<protein>
    <submittedName>
        <fullName evidence="2">Secreted protein</fullName>
    </submittedName>
</protein>
<reference evidence="2" key="1">
    <citation type="submission" date="2022-11" db="UniProtKB">
        <authorList>
            <consortium name="WormBaseParasite"/>
        </authorList>
    </citation>
    <scope>IDENTIFICATION</scope>
</reference>
<sequence length="75" mass="8791">MFVSVLLRCSKSSRLLRSFGSWNAVYCAQWRIVALKDSSCSYLRRHCLSNSNGFFIRFSEHDKQKLCLLFGDIFF</sequence>
<name>A0A915A163_PARUN</name>
<dbReference type="WBParaSite" id="PgE061_g002_t01">
    <property type="protein sequence ID" value="PgE061_g002_t01"/>
    <property type="gene ID" value="PgE061_g002"/>
</dbReference>
<dbReference type="AlphaFoldDB" id="A0A915A163"/>
<organism evidence="1 2">
    <name type="scientific">Parascaris univalens</name>
    <name type="common">Nematode worm</name>
    <dbReference type="NCBI Taxonomy" id="6257"/>
    <lineage>
        <taxon>Eukaryota</taxon>
        <taxon>Metazoa</taxon>
        <taxon>Ecdysozoa</taxon>
        <taxon>Nematoda</taxon>
        <taxon>Chromadorea</taxon>
        <taxon>Rhabditida</taxon>
        <taxon>Spirurina</taxon>
        <taxon>Ascaridomorpha</taxon>
        <taxon>Ascaridoidea</taxon>
        <taxon>Ascarididae</taxon>
        <taxon>Parascaris</taxon>
    </lineage>
</organism>
<evidence type="ECO:0000313" key="1">
    <source>
        <dbReference type="Proteomes" id="UP000887569"/>
    </source>
</evidence>
<proteinExistence type="predicted"/>
<accession>A0A915A163</accession>
<keyword evidence="1" id="KW-1185">Reference proteome</keyword>
<evidence type="ECO:0000313" key="2">
    <source>
        <dbReference type="WBParaSite" id="PgE061_g002_t01"/>
    </source>
</evidence>
<dbReference type="Proteomes" id="UP000887569">
    <property type="component" value="Unplaced"/>
</dbReference>